<evidence type="ECO:0000256" key="2">
    <source>
        <dbReference type="ARBA" id="ARBA00022630"/>
    </source>
</evidence>
<dbReference type="Pfam" id="PF01207">
    <property type="entry name" value="Dus"/>
    <property type="match status" value="1"/>
</dbReference>
<evidence type="ECO:0000256" key="8">
    <source>
        <dbReference type="ARBA" id="ARBA00023027"/>
    </source>
</evidence>
<dbReference type="EMBL" id="HBUF01167078">
    <property type="protein sequence ID" value="CAG6651327.1"/>
    <property type="molecule type" value="Transcribed_RNA"/>
</dbReference>
<evidence type="ECO:0000256" key="5">
    <source>
        <dbReference type="ARBA" id="ARBA00022694"/>
    </source>
</evidence>
<feature type="domain" description="DUS-like FMN-binding" evidence="11">
    <location>
        <begin position="19"/>
        <end position="274"/>
    </location>
</feature>
<evidence type="ECO:0000259" key="11">
    <source>
        <dbReference type="Pfam" id="PF01207"/>
    </source>
</evidence>
<dbReference type="InterPro" id="IPR018517">
    <property type="entry name" value="tRNA_hU_synthase_CS"/>
</dbReference>
<dbReference type="FunFam" id="3.20.20.70:FF:000159">
    <property type="entry name" value="tRNA-dihydrouridine synthase 4"/>
    <property type="match status" value="1"/>
</dbReference>
<evidence type="ECO:0000256" key="6">
    <source>
        <dbReference type="ARBA" id="ARBA00022857"/>
    </source>
</evidence>
<keyword evidence="2" id="KW-0285">Flavoprotein</keyword>
<evidence type="ECO:0000313" key="12">
    <source>
        <dbReference type="EMBL" id="CAG6651327.1"/>
    </source>
</evidence>
<name>A0A8D8RMQ6_9HEMI</name>
<dbReference type="PANTHER" id="PTHR11082">
    <property type="entry name" value="TRNA-DIHYDROURIDINE SYNTHASE"/>
    <property type="match status" value="1"/>
</dbReference>
<evidence type="ECO:0000256" key="3">
    <source>
        <dbReference type="ARBA" id="ARBA00022643"/>
    </source>
</evidence>
<dbReference type="CDD" id="cd02801">
    <property type="entry name" value="DUS_like_FMN"/>
    <property type="match status" value="1"/>
</dbReference>
<evidence type="ECO:0000256" key="4">
    <source>
        <dbReference type="ARBA" id="ARBA00022664"/>
    </source>
</evidence>
<dbReference type="InterPro" id="IPR013785">
    <property type="entry name" value="Aldolase_TIM"/>
</dbReference>
<dbReference type="GO" id="GO:0006397">
    <property type="term" value="P:mRNA processing"/>
    <property type="evidence" value="ECO:0007669"/>
    <property type="project" value="UniProtKB-KW"/>
</dbReference>
<dbReference type="GO" id="GO:0050660">
    <property type="term" value="F:flavin adenine dinucleotide binding"/>
    <property type="evidence" value="ECO:0007669"/>
    <property type="project" value="InterPro"/>
</dbReference>
<keyword evidence="3" id="KW-0288">FMN</keyword>
<dbReference type="SUPFAM" id="SSF51395">
    <property type="entry name" value="FMN-linked oxidoreductases"/>
    <property type="match status" value="1"/>
</dbReference>
<keyword evidence="4" id="KW-0507">mRNA processing</keyword>
<dbReference type="InterPro" id="IPR035587">
    <property type="entry name" value="DUS-like_FMN-bd"/>
</dbReference>
<dbReference type="Gene3D" id="3.20.20.70">
    <property type="entry name" value="Aldolase class I"/>
    <property type="match status" value="1"/>
</dbReference>
<comment type="cofactor">
    <cofactor evidence="1">
        <name>FMN</name>
        <dbReference type="ChEBI" id="CHEBI:58210"/>
    </cofactor>
</comment>
<evidence type="ECO:0000256" key="10">
    <source>
        <dbReference type="ARBA" id="ARBA00078338"/>
    </source>
</evidence>
<reference evidence="12" key="1">
    <citation type="submission" date="2021-05" db="EMBL/GenBank/DDBJ databases">
        <authorList>
            <person name="Alioto T."/>
            <person name="Alioto T."/>
            <person name="Gomez Garrido J."/>
        </authorList>
    </citation>
    <scope>NUCLEOTIDE SEQUENCE</scope>
</reference>
<dbReference type="AlphaFoldDB" id="A0A8D8RMQ6"/>
<sequence length="357" mass="40508">MAQTVLDLLQTEGTYAKVCAPMVRYSKLNFRQLVRSYDVDLCFTPMIIADSFIKSSKARNNEFSTNSQDTPLIVQFASNNHEDFVNATQYVVPHADGVDLNCGCPQRWAIKDGYGCALLSKPEVMFSCVRQLRNNVQSNDFTVSVKVRLLSDIEKTISLCQQLEKCGVSFVTVHARTATQKHEPIDVQALRILKENLHIPIIANGDVRSLSDADKLYEETLCNGVMSARGLLKNPALFSGAHVTPTSCIEDWICMKHNHFMTFLHHLVFMCDKLLTSQEKDHLNSLSTGLEILDFLEEKFNIQSSCRSYFVNLNKGSKCEEETEGKFFQEEMSAVKKQVIQEDHTEDFLDNCFDIYQ</sequence>
<accession>A0A8D8RMQ6</accession>
<organism evidence="12">
    <name type="scientific">Cacopsylla melanoneura</name>
    <dbReference type="NCBI Taxonomy" id="428564"/>
    <lineage>
        <taxon>Eukaryota</taxon>
        <taxon>Metazoa</taxon>
        <taxon>Ecdysozoa</taxon>
        <taxon>Arthropoda</taxon>
        <taxon>Hexapoda</taxon>
        <taxon>Insecta</taxon>
        <taxon>Pterygota</taxon>
        <taxon>Neoptera</taxon>
        <taxon>Paraneoptera</taxon>
        <taxon>Hemiptera</taxon>
        <taxon>Sternorrhyncha</taxon>
        <taxon>Psylloidea</taxon>
        <taxon>Psyllidae</taxon>
        <taxon>Psyllinae</taxon>
        <taxon>Cacopsylla</taxon>
    </lineage>
</organism>
<proteinExistence type="predicted"/>
<dbReference type="GO" id="GO:0102267">
    <property type="term" value="F:tRNA-dihydrouridine20b synthase activity"/>
    <property type="evidence" value="ECO:0007669"/>
    <property type="project" value="UniProtKB-ARBA"/>
</dbReference>
<evidence type="ECO:0000256" key="7">
    <source>
        <dbReference type="ARBA" id="ARBA00023002"/>
    </source>
</evidence>
<dbReference type="PANTHER" id="PTHR11082:SF31">
    <property type="entry name" value="TRNA-DIHYDROURIDINE(20A_20B) SYNTHASE [NAD(P)+]-LIKE"/>
    <property type="match status" value="1"/>
</dbReference>
<evidence type="ECO:0000256" key="1">
    <source>
        <dbReference type="ARBA" id="ARBA00001917"/>
    </source>
</evidence>
<evidence type="ECO:0000256" key="9">
    <source>
        <dbReference type="ARBA" id="ARBA00071722"/>
    </source>
</evidence>
<dbReference type="PROSITE" id="PS01136">
    <property type="entry name" value="UPF0034"/>
    <property type="match status" value="1"/>
</dbReference>
<protein>
    <recommendedName>
        <fullName evidence="9">tRNA-dihydrouridine(20a/20b) synthase [NAD(P)+]</fullName>
    </recommendedName>
    <alternativeName>
        <fullName evidence="10">tRNA-dihydrouridine synthase 4</fullName>
    </alternativeName>
</protein>
<keyword evidence="7" id="KW-0560">Oxidoreductase</keyword>
<keyword evidence="5" id="KW-0819">tRNA processing</keyword>
<keyword evidence="6" id="KW-0521">NADP</keyword>
<dbReference type="GO" id="GO:0102266">
    <property type="term" value="F:tRNA-dihydrouridine20a synthase activity"/>
    <property type="evidence" value="ECO:0007669"/>
    <property type="project" value="UniProtKB-ARBA"/>
</dbReference>
<keyword evidence="8" id="KW-0520">NAD</keyword>